<dbReference type="InterPro" id="IPR029016">
    <property type="entry name" value="GAF-like_dom_sf"/>
</dbReference>
<evidence type="ECO:0000256" key="1">
    <source>
        <dbReference type="ARBA" id="ARBA00000085"/>
    </source>
</evidence>
<comment type="catalytic activity">
    <reaction evidence="1">
        <text>ATP + protein L-histidine = ADP + protein N-phospho-L-histidine.</text>
        <dbReference type="EC" id="2.7.13.3"/>
    </reaction>
</comment>
<dbReference type="SUPFAM" id="SSF55781">
    <property type="entry name" value="GAF domain-like"/>
    <property type="match status" value="2"/>
</dbReference>
<evidence type="ECO:0000256" key="4">
    <source>
        <dbReference type="ARBA" id="ARBA00022679"/>
    </source>
</evidence>
<dbReference type="SMART" id="SM00065">
    <property type="entry name" value="GAF"/>
    <property type="match status" value="2"/>
</dbReference>
<proteinExistence type="predicted"/>
<dbReference type="PANTHER" id="PTHR43711:SF1">
    <property type="entry name" value="HISTIDINE KINASE 1"/>
    <property type="match status" value="1"/>
</dbReference>
<feature type="domain" description="PAS" evidence="9">
    <location>
        <begin position="78"/>
        <end position="110"/>
    </location>
</feature>
<evidence type="ECO:0000256" key="2">
    <source>
        <dbReference type="ARBA" id="ARBA00012438"/>
    </source>
</evidence>
<dbReference type="InterPro" id="IPR003594">
    <property type="entry name" value="HATPase_dom"/>
</dbReference>
<keyword evidence="4" id="KW-0808">Transferase</keyword>
<dbReference type="Gene3D" id="3.30.450.20">
    <property type="entry name" value="PAS domain"/>
    <property type="match status" value="1"/>
</dbReference>
<dbReference type="InterPro" id="IPR036097">
    <property type="entry name" value="HisK_dim/P_sf"/>
</dbReference>
<reference evidence="11 12" key="1">
    <citation type="submission" date="2020-04" db="EMBL/GenBank/DDBJ databases">
        <title>Draft genome of Pyxidicoccus fallax type strain.</title>
        <authorList>
            <person name="Whitworth D.E."/>
        </authorList>
    </citation>
    <scope>NUCLEOTIDE SEQUENCE [LARGE SCALE GENOMIC DNA]</scope>
    <source>
        <strain evidence="11 12">DSM 14698</strain>
    </source>
</reference>
<dbReference type="Pfam" id="PF13426">
    <property type="entry name" value="PAS_9"/>
    <property type="match status" value="1"/>
</dbReference>
<accession>A0A848LBV9</accession>
<dbReference type="EMBL" id="JABBJJ010000052">
    <property type="protein sequence ID" value="NMO15974.1"/>
    <property type="molecule type" value="Genomic_DNA"/>
</dbReference>
<keyword evidence="6" id="KW-0902">Two-component regulatory system</keyword>
<dbReference type="FunFam" id="3.30.565.10:FF:000006">
    <property type="entry name" value="Sensor histidine kinase WalK"/>
    <property type="match status" value="1"/>
</dbReference>
<dbReference type="CDD" id="cd00082">
    <property type="entry name" value="HisKA"/>
    <property type="match status" value="1"/>
</dbReference>
<feature type="compositionally biased region" description="Polar residues" evidence="7">
    <location>
        <begin position="1"/>
        <end position="11"/>
    </location>
</feature>
<dbReference type="CDD" id="cd00130">
    <property type="entry name" value="PAS"/>
    <property type="match status" value="1"/>
</dbReference>
<protein>
    <recommendedName>
        <fullName evidence="2">histidine kinase</fullName>
        <ecNumber evidence="2">2.7.13.3</ecNumber>
    </recommendedName>
</protein>
<dbReference type="SUPFAM" id="SSF47384">
    <property type="entry name" value="Homodimeric domain of signal transducing histidine kinase"/>
    <property type="match status" value="1"/>
</dbReference>
<dbReference type="PRINTS" id="PR00344">
    <property type="entry name" value="BCTRLSENSOR"/>
</dbReference>
<dbReference type="PROSITE" id="PS50109">
    <property type="entry name" value="HIS_KIN"/>
    <property type="match status" value="1"/>
</dbReference>
<dbReference type="SMART" id="SM00388">
    <property type="entry name" value="HisKA"/>
    <property type="match status" value="1"/>
</dbReference>
<dbReference type="Pfam" id="PF01590">
    <property type="entry name" value="GAF"/>
    <property type="match status" value="1"/>
</dbReference>
<evidence type="ECO:0000259" key="8">
    <source>
        <dbReference type="PROSITE" id="PS50109"/>
    </source>
</evidence>
<dbReference type="InterPro" id="IPR035965">
    <property type="entry name" value="PAS-like_dom_sf"/>
</dbReference>
<evidence type="ECO:0000256" key="5">
    <source>
        <dbReference type="ARBA" id="ARBA00022777"/>
    </source>
</evidence>
<evidence type="ECO:0000259" key="10">
    <source>
        <dbReference type="PROSITE" id="PS50113"/>
    </source>
</evidence>
<dbReference type="PROSITE" id="PS50113">
    <property type="entry name" value="PAC"/>
    <property type="match status" value="1"/>
</dbReference>
<dbReference type="Gene3D" id="3.30.565.10">
    <property type="entry name" value="Histidine kinase-like ATPase, C-terminal domain"/>
    <property type="match status" value="1"/>
</dbReference>
<dbReference type="InterPro" id="IPR000700">
    <property type="entry name" value="PAS-assoc_C"/>
</dbReference>
<dbReference type="GO" id="GO:0000155">
    <property type="term" value="F:phosphorelay sensor kinase activity"/>
    <property type="evidence" value="ECO:0007669"/>
    <property type="project" value="InterPro"/>
</dbReference>
<evidence type="ECO:0000313" key="11">
    <source>
        <dbReference type="EMBL" id="NMO15974.1"/>
    </source>
</evidence>
<dbReference type="PROSITE" id="PS50112">
    <property type="entry name" value="PAS"/>
    <property type="match status" value="1"/>
</dbReference>
<dbReference type="Gene3D" id="3.30.450.40">
    <property type="match status" value="2"/>
</dbReference>
<dbReference type="InterPro" id="IPR000014">
    <property type="entry name" value="PAS"/>
</dbReference>
<keyword evidence="5" id="KW-0418">Kinase</keyword>
<evidence type="ECO:0000313" key="12">
    <source>
        <dbReference type="Proteomes" id="UP000518300"/>
    </source>
</evidence>
<dbReference type="SMART" id="SM00086">
    <property type="entry name" value="PAC"/>
    <property type="match status" value="1"/>
</dbReference>
<dbReference type="SMART" id="SM00387">
    <property type="entry name" value="HATPase_c"/>
    <property type="match status" value="1"/>
</dbReference>
<dbReference type="RefSeq" id="WP_169345255.1">
    <property type="nucleotide sequence ID" value="NZ_JABBJJ010000052.1"/>
</dbReference>
<feature type="domain" description="Histidine kinase" evidence="8">
    <location>
        <begin position="519"/>
        <end position="734"/>
    </location>
</feature>
<dbReference type="InterPro" id="IPR005467">
    <property type="entry name" value="His_kinase_dom"/>
</dbReference>
<dbReference type="SMART" id="SM00091">
    <property type="entry name" value="PAS"/>
    <property type="match status" value="1"/>
</dbReference>
<keyword evidence="12" id="KW-1185">Reference proteome</keyword>
<name>A0A848LBV9_9BACT</name>
<dbReference type="Proteomes" id="UP000518300">
    <property type="component" value="Unassembled WGS sequence"/>
</dbReference>
<feature type="region of interest" description="Disordered" evidence="7">
    <location>
        <begin position="1"/>
        <end position="39"/>
    </location>
</feature>
<dbReference type="SUPFAM" id="SSF55874">
    <property type="entry name" value="ATPase domain of HSP90 chaperone/DNA topoisomerase II/histidine kinase"/>
    <property type="match status" value="1"/>
</dbReference>
<evidence type="ECO:0000259" key="9">
    <source>
        <dbReference type="PROSITE" id="PS50112"/>
    </source>
</evidence>
<dbReference type="InterPro" id="IPR036890">
    <property type="entry name" value="HATPase_C_sf"/>
</dbReference>
<dbReference type="FunFam" id="3.30.450.40:FF:000035">
    <property type="entry name" value="PAS sensor protein"/>
    <property type="match status" value="1"/>
</dbReference>
<sequence>MASTRKLSALSQGRGDERVRRPAADRSEEQELQREEEHLEPWTQLFHHAGLGMVSTDPETSCIKAVNPAFARMHGYDSPEELIGKHVQELLAPECFASFRAELERTLEKGHHSYELLNRRKDGSCFPVLVDGVALRDERGKVIYRAASVHDLTARKEAEDRFSFIARAGEVLASSLDEDTVLQRLAELSVPHLADACTVDLLTEGGGVERRAVMHRDPELVAAVFEMVRRWPLGTCAPGVTAQVLRTGEPVFIPVLTDAALADLARGEGHQAWLRQLGFKSLICVPLQARGQTLGALTLGLQSGLRSHGPRDVELAQELARRASLSLDNALLFQKAKETQVRTERLQDLTAALSRAAAVEEVAEVVIHVGLKAARAQRGALLQLREGKLHLMCHSGYPEALMRAYQPLPLEVFSRSRTLLHERQPLFFGSRAECLAQVPEMTPVSSVVGEGARALLPLVTEQRMIGLIIVGWETVKSFSQPEKDFIQALTRQCAQALERAELYRDAQAAVRLRDEFLSVASHELKTPLTSLGLQHVLIERAVSAGLLDKAHSRLASSARQVHRLASLVGSLLDVSRISLGKLALEPSEVDLAQVVKDGLERTEAVFTQAGCDARLSLEPGVRGWWDGSRLEQVVVNLLSNAVKYGPGKPVVIQVDSEPGWGRLRVRDEGIGISPEALPRLFGRFERGVSDRHYGGLGLGLYISRQIVEAMGGTITVESELDRGALFTVRLPLRAPG</sequence>
<dbReference type="InterPro" id="IPR004358">
    <property type="entry name" value="Sig_transdc_His_kin-like_C"/>
</dbReference>
<feature type="compositionally biased region" description="Basic and acidic residues" evidence="7">
    <location>
        <begin position="14"/>
        <end position="39"/>
    </location>
</feature>
<dbReference type="Gene3D" id="1.10.287.130">
    <property type="match status" value="1"/>
</dbReference>
<dbReference type="InterPro" id="IPR001610">
    <property type="entry name" value="PAC"/>
</dbReference>
<dbReference type="InterPro" id="IPR003018">
    <property type="entry name" value="GAF"/>
</dbReference>
<gene>
    <name evidence="11" type="ORF">HG543_14110</name>
</gene>
<dbReference type="NCBIfam" id="TIGR00229">
    <property type="entry name" value="sensory_box"/>
    <property type="match status" value="1"/>
</dbReference>
<dbReference type="InterPro" id="IPR003661">
    <property type="entry name" value="HisK_dim/P_dom"/>
</dbReference>
<comment type="caution">
    <text evidence="11">The sequence shown here is derived from an EMBL/GenBank/DDBJ whole genome shotgun (WGS) entry which is preliminary data.</text>
</comment>
<evidence type="ECO:0000256" key="3">
    <source>
        <dbReference type="ARBA" id="ARBA00022553"/>
    </source>
</evidence>
<evidence type="ECO:0000256" key="6">
    <source>
        <dbReference type="ARBA" id="ARBA00023012"/>
    </source>
</evidence>
<dbReference type="Pfam" id="PF13185">
    <property type="entry name" value="GAF_2"/>
    <property type="match status" value="1"/>
</dbReference>
<feature type="domain" description="PAC" evidence="10">
    <location>
        <begin position="112"/>
        <end position="164"/>
    </location>
</feature>
<dbReference type="Pfam" id="PF00512">
    <property type="entry name" value="HisKA"/>
    <property type="match status" value="1"/>
</dbReference>
<dbReference type="SUPFAM" id="SSF55785">
    <property type="entry name" value="PYP-like sensor domain (PAS domain)"/>
    <property type="match status" value="1"/>
</dbReference>
<dbReference type="PANTHER" id="PTHR43711">
    <property type="entry name" value="TWO-COMPONENT HISTIDINE KINASE"/>
    <property type="match status" value="1"/>
</dbReference>
<dbReference type="EC" id="2.7.13.3" evidence="2"/>
<organism evidence="11 12">
    <name type="scientific">Pyxidicoccus fallax</name>
    <dbReference type="NCBI Taxonomy" id="394095"/>
    <lineage>
        <taxon>Bacteria</taxon>
        <taxon>Pseudomonadati</taxon>
        <taxon>Myxococcota</taxon>
        <taxon>Myxococcia</taxon>
        <taxon>Myxococcales</taxon>
        <taxon>Cystobacterineae</taxon>
        <taxon>Myxococcaceae</taxon>
        <taxon>Pyxidicoccus</taxon>
    </lineage>
</organism>
<dbReference type="AlphaFoldDB" id="A0A848LBV9"/>
<evidence type="ECO:0000256" key="7">
    <source>
        <dbReference type="SAM" id="MobiDB-lite"/>
    </source>
</evidence>
<dbReference type="InterPro" id="IPR050736">
    <property type="entry name" value="Sensor_HK_Regulatory"/>
</dbReference>
<keyword evidence="3" id="KW-0597">Phosphoprotein</keyword>
<dbReference type="Pfam" id="PF02518">
    <property type="entry name" value="HATPase_c"/>
    <property type="match status" value="1"/>
</dbReference>